<dbReference type="EMBL" id="MN039466">
    <property type="protein sequence ID" value="QID53446.1"/>
    <property type="molecule type" value="Genomic_DNA"/>
</dbReference>
<dbReference type="Pfam" id="PF00829">
    <property type="entry name" value="Ribosomal_L21p"/>
    <property type="match status" value="1"/>
</dbReference>
<dbReference type="GO" id="GO:0005737">
    <property type="term" value="C:cytoplasm"/>
    <property type="evidence" value="ECO:0007669"/>
    <property type="project" value="UniProtKB-ARBA"/>
</dbReference>
<keyword evidence="1 6" id="KW-0699">rRNA-binding</keyword>
<feature type="non-terminal residue" evidence="7">
    <location>
        <position position="105"/>
    </location>
</feature>
<proteinExistence type="inferred from homology"/>
<evidence type="ECO:0000256" key="3">
    <source>
        <dbReference type="ARBA" id="ARBA00022980"/>
    </source>
</evidence>
<dbReference type="InterPro" id="IPR001787">
    <property type="entry name" value="Ribosomal_bL21"/>
</dbReference>
<keyword evidence="2 6" id="KW-0694">RNA-binding</keyword>
<keyword evidence="3 6" id="KW-0689">Ribosomal protein</keyword>
<accession>A0A6G6BNS6</accession>
<comment type="similarity">
    <text evidence="6">Belongs to the bacterial ribosomal protein bL21 family.</text>
</comment>
<evidence type="ECO:0000256" key="4">
    <source>
        <dbReference type="ARBA" id="ARBA00023274"/>
    </source>
</evidence>
<dbReference type="GO" id="GO:1990904">
    <property type="term" value="C:ribonucleoprotein complex"/>
    <property type="evidence" value="ECO:0007669"/>
    <property type="project" value="UniProtKB-KW"/>
</dbReference>
<dbReference type="AlphaFoldDB" id="A0A6G6BNS6"/>
<reference evidence="7" key="1">
    <citation type="journal article" date="2020" name="Biol. Lett.">
        <title>Evolutionary rates are correlated between cockroach symbionts and mitochondrial genomes.</title>
        <authorList>
            <person name="Arab D.A."/>
            <person name="Bourguignon T."/>
            <person name="Wang Z."/>
            <person name="Ho S.Y.W."/>
            <person name="Lo N."/>
        </authorList>
    </citation>
    <scope>NUCLEOTIDE SEQUENCE</scope>
    <source>
        <strain evidence="7">DHOG6317</strain>
    </source>
</reference>
<dbReference type="GO" id="GO:0006412">
    <property type="term" value="P:translation"/>
    <property type="evidence" value="ECO:0007669"/>
    <property type="project" value="InterPro"/>
</dbReference>
<dbReference type="HAMAP" id="MF_01363">
    <property type="entry name" value="Ribosomal_bL21"/>
    <property type="match status" value="1"/>
</dbReference>
<evidence type="ECO:0000256" key="2">
    <source>
        <dbReference type="ARBA" id="ARBA00022884"/>
    </source>
</evidence>
<organism evidence="7">
    <name type="scientific">Blattabacterium sp.</name>
    <name type="common">Ectobius sp.</name>
    <dbReference type="NCBI Taxonomy" id="2712800"/>
    <lineage>
        <taxon>Bacteria</taxon>
        <taxon>Pseudomonadati</taxon>
        <taxon>Bacteroidota</taxon>
        <taxon>Flavobacteriia</taxon>
        <taxon>Flavobacteriales</taxon>
        <taxon>Blattabacteriaceae</taxon>
        <taxon>Blattabacterium</taxon>
    </lineage>
</organism>
<dbReference type="SUPFAM" id="SSF141091">
    <property type="entry name" value="L21p-like"/>
    <property type="match status" value="1"/>
</dbReference>
<dbReference type="PANTHER" id="PTHR21349:SF7">
    <property type="entry name" value="LARGE RIBOSOMAL SUBUNIT PROTEIN BL21C"/>
    <property type="match status" value="1"/>
</dbReference>
<dbReference type="GO" id="GO:0019843">
    <property type="term" value="F:rRNA binding"/>
    <property type="evidence" value="ECO:0007669"/>
    <property type="project" value="UniProtKB-KW"/>
</dbReference>
<evidence type="ECO:0000256" key="6">
    <source>
        <dbReference type="RuleBase" id="RU000562"/>
    </source>
</evidence>
<protein>
    <recommendedName>
        <fullName evidence="5 6">50S ribosomal protein L21</fullName>
    </recommendedName>
</protein>
<dbReference type="GO" id="GO:0005840">
    <property type="term" value="C:ribosome"/>
    <property type="evidence" value="ECO:0007669"/>
    <property type="project" value="UniProtKB-KW"/>
</dbReference>
<keyword evidence="4 6" id="KW-0687">Ribonucleoprotein</keyword>
<comment type="function">
    <text evidence="6">This protein binds to 23S rRNA in the presence of protein L20.</text>
</comment>
<evidence type="ECO:0000256" key="1">
    <source>
        <dbReference type="ARBA" id="ARBA00022730"/>
    </source>
</evidence>
<dbReference type="InterPro" id="IPR036164">
    <property type="entry name" value="bL21-like_sf"/>
</dbReference>
<dbReference type="PANTHER" id="PTHR21349">
    <property type="entry name" value="50S RIBOSOMAL PROTEIN L21"/>
    <property type="match status" value="1"/>
</dbReference>
<dbReference type="GO" id="GO:0003735">
    <property type="term" value="F:structural constituent of ribosome"/>
    <property type="evidence" value="ECO:0007669"/>
    <property type="project" value="InterPro"/>
</dbReference>
<name>A0A6G6BNS6_9FLAO</name>
<evidence type="ECO:0000256" key="5">
    <source>
        <dbReference type="ARBA" id="ARBA00035483"/>
    </source>
</evidence>
<evidence type="ECO:0000313" key="7">
    <source>
        <dbReference type="EMBL" id="QID53446.1"/>
    </source>
</evidence>
<sequence length="105" mass="12416">MNYAIVNIQGKQFKLFEKKYSYVPKIIVEEGKKIILNKVLFFSSEKESYLGTPFLNNIIIEVEILQHLKGKKIIVFKKKRRKGYKVKKGVRPHFTKIKVISFIKK</sequence>
<dbReference type="InterPro" id="IPR028909">
    <property type="entry name" value="bL21-like"/>
</dbReference>
<dbReference type="NCBIfam" id="TIGR00061">
    <property type="entry name" value="L21"/>
    <property type="match status" value="1"/>
</dbReference>